<dbReference type="WBParaSite" id="Pan_g3505.t1">
    <property type="protein sequence ID" value="Pan_g3505.t1"/>
    <property type="gene ID" value="Pan_g3505"/>
</dbReference>
<evidence type="ECO:0000313" key="3">
    <source>
        <dbReference type="WBParaSite" id="Pan_g3505.t1"/>
    </source>
</evidence>
<accession>A0A7E4VUS2</accession>
<reference evidence="2" key="1">
    <citation type="journal article" date="2013" name="Genetics">
        <title>The draft genome and transcriptome of Panagrellus redivivus are shaped by the harsh demands of a free-living lifestyle.</title>
        <authorList>
            <person name="Srinivasan J."/>
            <person name="Dillman A.R."/>
            <person name="Macchietto M.G."/>
            <person name="Heikkinen L."/>
            <person name="Lakso M."/>
            <person name="Fracchia K.M."/>
            <person name="Antoshechkin I."/>
            <person name="Mortazavi A."/>
            <person name="Wong G."/>
            <person name="Sternberg P.W."/>
        </authorList>
    </citation>
    <scope>NUCLEOTIDE SEQUENCE [LARGE SCALE GENOMIC DNA]</scope>
    <source>
        <strain evidence="2">MT8872</strain>
    </source>
</reference>
<protein>
    <submittedName>
        <fullName evidence="3">SET domain-containing protein</fullName>
    </submittedName>
</protein>
<name>A0A7E4VUS2_PANRE</name>
<proteinExistence type="predicted"/>
<dbReference type="AlphaFoldDB" id="A0A7E4VUS2"/>
<evidence type="ECO:0000313" key="2">
    <source>
        <dbReference type="Proteomes" id="UP000492821"/>
    </source>
</evidence>
<keyword evidence="2" id="KW-1185">Reference proteome</keyword>
<reference evidence="3" key="2">
    <citation type="submission" date="2020-10" db="UniProtKB">
        <authorList>
            <consortium name="WormBaseParasite"/>
        </authorList>
    </citation>
    <scope>IDENTIFICATION</scope>
</reference>
<dbReference type="Proteomes" id="UP000492821">
    <property type="component" value="Unassembled WGS sequence"/>
</dbReference>
<feature type="region of interest" description="Disordered" evidence="1">
    <location>
        <begin position="1"/>
        <end position="26"/>
    </location>
</feature>
<organism evidence="2 3">
    <name type="scientific">Panagrellus redivivus</name>
    <name type="common">Microworm</name>
    <dbReference type="NCBI Taxonomy" id="6233"/>
    <lineage>
        <taxon>Eukaryota</taxon>
        <taxon>Metazoa</taxon>
        <taxon>Ecdysozoa</taxon>
        <taxon>Nematoda</taxon>
        <taxon>Chromadorea</taxon>
        <taxon>Rhabditida</taxon>
        <taxon>Tylenchina</taxon>
        <taxon>Panagrolaimomorpha</taxon>
        <taxon>Panagrolaimoidea</taxon>
        <taxon>Panagrolaimidae</taxon>
        <taxon>Panagrellus</taxon>
    </lineage>
</organism>
<sequence length="1115" mass="128166">MDDNSDNPRGTPTEIVPTKRARMTSPNTEEEVADVADEFDQHLTVTDPSASIAARALAKQNKKIVLFDDIFYSPGNRAVGCRIENDPAESALVPTNDELTTQFLHQHLHIPDCSFQVFTSDWYNQMSAYFIAPSNEDPETIDADFALLQAHSDHIERIYEHVDDGILDTHARITVDPKEDSFFSGNWKFPSVEALSDHLQSALMEDATLVPVCNIDYNVASSDRATRPPRAPIFLPDNNFYSHTATISDGRTTYIDKRSRIYFTILSPDAVSQVRNEAHWEPKGKPNFEKEFERFHSYLEYLDYTPVSFCYVNQSIVKSAFRHYNPDLLLDNTTRFLTYKHYDNDEWTRWMLDVVEQSFRGDYESEVNRFSEDILNLIGGVDRLDLATAAQNPFTGNEDKANVERLPCKGLAVRHSRNYNARPVPLKFRGAISNFEFSVQDKPYLNKPAIEEALNSLCLRYALRRWDANNDDSFANYFFQSLFQAGPNRFLFFEVLRMLFCAKNSLCTQEVTILMEVQKTFDEPQSSYHLMLALNHLRSKNFELMEEEIYNYTYAIRYGLRIFHTPFTDNYEDFYDMRLDMNFHLNYAAMLSITLNLAGVNNIRAYELAQNMINFETHPTSLDDAQFALALYVQTKLKVLNIYDYSDEGSLFSANSDFAKFATTLNLFELETISENYISDMQVHYNKETKALSRISLLIHRYLMAECLSLAYYTISGKHEASEDMKVVEGRLEHYSYWTIFNTAVNSVMKVVARSHALAAGNLICPRGLPVFDDFRAILPDRHEVPAEALVCEVIANAYEYAYTGMFEEALHHLNMFRIQYGNYFVGSNNLRVAYDTLCFDACFFIDAADEDDVQDALDDLYVTCPIEGLFRESQWQMFSGTVSKKNVQRLMWIRNVCVQSKLYPLIQVRATILLGQSMIAEAQYDMAIKELNTAKELATHFGYEALLFAINRRIASALFLSGQHDAATELLEKCHPDDGRVALPEIEIGLYHYLLFRCYELKLNAPESDDKPSIHMPIANVSAILVDALVALERYLWIYHAVLVEAMEYCRVIESEPVLDEDGNEAEFNSHALEAIHERFDEVFPLLSLNFTRPKDVKEFEKIKIAHKRNIPCL</sequence>
<evidence type="ECO:0000256" key="1">
    <source>
        <dbReference type="SAM" id="MobiDB-lite"/>
    </source>
</evidence>